<gene>
    <name evidence="1" type="ORF">SAMN03080599_02732</name>
</gene>
<dbReference type="Proteomes" id="UP000199208">
    <property type="component" value="Unassembled WGS sequence"/>
</dbReference>
<sequence>MGQGCVVRDRDVLCGTGTCGAGQGHVVRDRDIWCGTGTDQKPRFVIIKSLTNDKRSIDRAHPFLVN</sequence>
<proteinExistence type="predicted"/>
<reference evidence="1 2" key="1">
    <citation type="submission" date="2016-10" db="EMBL/GenBank/DDBJ databases">
        <authorList>
            <person name="de Groot N.N."/>
        </authorList>
    </citation>
    <scope>NUCLEOTIDE SEQUENCE [LARGE SCALE GENOMIC DNA]</scope>
    <source>
        <strain evidence="1 2">DSM 2784</strain>
    </source>
</reference>
<organism evidence="1 2">
    <name type="scientific">Acidaminobacter hydrogenoformans DSM 2784</name>
    <dbReference type="NCBI Taxonomy" id="1120920"/>
    <lineage>
        <taxon>Bacteria</taxon>
        <taxon>Bacillati</taxon>
        <taxon>Bacillota</taxon>
        <taxon>Clostridia</taxon>
        <taxon>Peptostreptococcales</taxon>
        <taxon>Acidaminobacteraceae</taxon>
        <taxon>Acidaminobacter</taxon>
    </lineage>
</organism>
<evidence type="ECO:0000313" key="1">
    <source>
        <dbReference type="EMBL" id="SCZ81328.1"/>
    </source>
</evidence>
<dbReference type="EMBL" id="FMWL01000018">
    <property type="protein sequence ID" value="SCZ81328.1"/>
    <property type="molecule type" value="Genomic_DNA"/>
</dbReference>
<keyword evidence="2" id="KW-1185">Reference proteome</keyword>
<protein>
    <submittedName>
        <fullName evidence="1">Uncharacterized protein</fullName>
    </submittedName>
</protein>
<dbReference type="STRING" id="1120920.SAMN03080599_02732"/>
<dbReference type="AlphaFoldDB" id="A0A1G5S577"/>
<evidence type="ECO:0000313" key="2">
    <source>
        <dbReference type="Proteomes" id="UP000199208"/>
    </source>
</evidence>
<name>A0A1G5S577_9FIRM</name>
<accession>A0A1G5S577</accession>